<organism evidence="2 3">
    <name type="scientific">Saponaria officinalis</name>
    <name type="common">Common soapwort</name>
    <name type="synonym">Lychnis saponaria</name>
    <dbReference type="NCBI Taxonomy" id="3572"/>
    <lineage>
        <taxon>Eukaryota</taxon>
        <taxon>Viridiplantae</taxon>
        <taxon>Streptophyta</taxon>
        <taxon>Embryophyta</taxon>
        <taxon>Tracheophyta</taxon>
        <taxon>Spermatophyta</taxon>
        <taxon>Magnoliopsida</taxon>
        <taxon>eudicotyledons</taxon>
        <taxon>Gunneridae</taxon>
        <taxon>Pentapetalae</taxon>
        <taxon>Caryophyllales</taxon>
        <taxon>Caryophyllaceae</taxon>
        <taxon>Caryophylleae</taxon>
        <taxon>Saponaria</taxon>
    </lineage>
</organism>
<keyword evidence="3" id="KW-1185">Reference proteome</keyword>
<dbReference type="InterPro" id="IPR035513">
    <property type="entry name" value="Invertase/methylesterase_inhib"/>
</dbReference>
<dbReference type="AlphaFoldDB" id="A0AAW1IJ08"/>
<keyword evidence="1" id="KW-0732">Signal</keyword>
<feature type="signal peptide" evidence="1">
    <location>
        <begin position="1"/>
        <end position="30"/>
    </location>
</feature>
<protein>
    <recommendedName>
        <fullName evidence="4">Pectinesterase inhibitor domain-containing protein</fullName>
    </recommendedName>
</protein>
<feature type="chain" id="PRO_5043934668" description="Pectinesterase inhibitor domain-containing protein" evidence="1">
    <location>
        <begin position="31"/>
        <end position="194"/>
    </location>
</feature>
<gene>
    <name evidence="2" type="ORF">RND81_09G051800</name>
</gene>
<evidence type="ECO:0008006" key="4">
    <source>
        <dbReference type="Google" id="ProtNLM"/>
    </source>
</evidence>
<evidence type="ECO:0000313" key="2">
    <source>
        <dbReference type="EMBL" id="KAK9689317.1"/>
    </source>
</evidence>
<comment type="caution">
    <text evidence="2">The sequence shown here is derived from an EMBL/GenBank/DDBJ whole genome shotgun (WGS) entry which is preliminary data.</text>
</comment>
<accession>A0AAW1IJ08</accession>
<reference evidence="2" key="1">
    <citation type="submission" date="2024-03" db="EMBL/GenBank/DDBJ databases">
        <title>WGS assembly of Saponaria officinalis var. Norfolk2.</title>
        <authorList>
            <person name="Jenkins J."/>
            <person name="Shu S."/>
            <person name="Grimwood J."/>
            <person name="Barry K."/>
            <person name="Goodstein D."/>
            <person name="Schmutz J."/>
            <person name="Leebens-Mack J."/>
            <person name="Osbourn A."/>
        </authorList>
    </citation>
    <scope>NUCLEOTIDE SEQUENCE [LARGE SCALE GENOMIC DNA]</scope>
    <source>
        <strain evidence="2">JIC</strain>
    </source>
</reference>
<dbReference type="NCBIfam" id="TIGR01614">
    <property type="entry name" value="PME_inhib"/>
    <property type="match status" value="1"/>
</dbReference>
<proteinExistence type="predicted"/>
<dbReference type="InterPro" id="IPR006501">
    <property type="entry name" value="Pectinesterase_inhib_dom"/>
</dbReference>
<dbReference type="Proteomes" id="UP001443914">
    <property type="component" value="Unassembled WGS sequence"/>
</dbReference>
<name>A0AAW1IJ08_SAPOF</name>
<evidence type="ECO:0000313" key="3">
    <source>
        <dbReference type="Proteomes" id="UP001443914"/>
    </source>
</evidence>
<dbReference type="EMBL" id="JBDFQZ010000009">
    <property type="protein sequence ID" value="KAK9689317.1"/>
    <property type="molecule type" value="Genomic_DNA"/>
</dbReference>
<dbReference type="Gene3D" id="1.20.140.40">
    <property type="entry name" value="Invertase/pectin methylesterase inhibitor family protein"/>
    <property type="match status" value="1"/>
</dbReference>
<evidence type="ECO:0000256" key="1">
    <source>
        <dbReference type="SAM" id="SignalP"/>
    </source>
</evidence>
<sequence>MPFKRHNTTFIVSLLLIIINFSNISQQVNGDATLINNVCQKTPYPKDCLDCLHDNSGAVQMTVRELAGSVMYCTYNLSRQLQKTFVGLAAVEGVDQQVKKSFELCGSTLEKFTTKMAGAQTWWWDRNDDEAKKDFNGAKGDYVSCQRSLDGLIMINYSNQVLPSQVGAQFKGLNYLYLDTFNVILQSEEIARNV</sequence>
<dbReference type="GO" id="GO:0004857">
    <property type="term" value="F:enzyme inhibitor activity"/>
    <property type="evidence" value="ECO:0007669"/>
    <property type="project" value="InterPro"/>
</dbReference>
<dbReference type="SUPFAM" id="SSF101148">
    <property type="entry name" value="Plant invertase/pectin methylesterase inhibitor"/>
    <property type="match status" value="1"/>
</dbReference>